<dbReference type="PANTHER" id="PTHR37842:SF2">
    <property type="entry name" value="GYLCOSYL HYDROLASE 115 C-TERMINAL DOMAIN-CONTAINING PROTEIN"/>
    <property type="match status" value="1"/>
</dbReference>
<sequence>MAWLNLWAAREFGEDVAEATTNVMSTYGMLAARCKYELLDPTIYSSVNYNESARVLAEWQSLVNNAQAVYVQLDTATQTAFFELVLHPCMAGHIVHEIHLTAGMQNTYAYEWRQSANKLAQDVLEFFGEDAALTKRYHSLLNGKWNHILDQTHIGYNWWQQPMRNVLPSLWYIQPSEISLCGPLGVTAEGTNGSAPGDSIYNPVNSDSTQIMPPIDPPSSGTLHANGVSDQRILFSVDWSAAPAGSTVVNINVTNSNDNYGSFDMPVAQLPVNHTSVPDTFSGFVESDAHISIEAEHTTSNTSSAGVAYGIIPAYGRTLSGVTLFPVTAPSQSAPDGPKLSYAFYAFTPAPLANITVYMGTSLNTIPDRPLRYAIAIDDETPQVIQPVPDYTLGALPEMWYTGVANSVFTNTTSHKVGKGEHRLDLWALEPGVVFQKVVVDLGGVRESYLGPPESMRV</sequence>
<gene>
    <name evidence="2" type="ORF">LTR09_008152</name>
</gene>
<dbReference type="Proteomes" id="UP001271007">
    <property type="component" value="Unassembled WGS sequence"/>
</dbReference>
<evidence type="ECO:0000313" key="2">
    <source>
        <dbReference type="EMBL" id="KAK3050513.1"/>
    </source>
</evidence>
<dbReference type="EMBL" id="JAWDJX010000031">
    <property type="protein sequence ID" value="KAK3050513.1"/>
    <property type="molecule type" value="Genomic_DNA"/>
</dbReference>
<dbReference type="PANTHER" id="PTHR37842">
    <property type="match status" value="1"/>
</dbReference>
<reference evidence="2" key="1">
    <citation type="submission" date="2023-04" db="EMBL/GenBank/DDBJ databases">
        <title>Black Yeasts Isolated from many extreme environments.</title>
        <authorList>
            <person name="Coleine C."/>
            <person name="Stajich J.E."/>
            <person name="Selbmann L."/>
        </authorList>
    </citation>
    <scope>NUCLEOTIDE SEQUENCE</scope>
    <source>
        <strain evidence="2">CCFEE 5312</strain>
    </source>
</reference>
<comment type="caution">
    <text evidence="2">The sequence shown here is derived from an EMBL/GenBank/DDBJ whole genome shotgun (WGS) entry which is preliminary data.</text>
</comment>
<accession>A0AAJ0DB90</accession>
<dbReference type="InterPro" id="IPR041437">
    <property type="entry name" value="GH115_C"/>
</dbReference>
<organism evidence="2 3">
    <name type="scientific">Extremus antarcticus</name>
    <dbReference type="NCBI Taxonomy" id="702011"/>
    <lineage>
        <taxon>Eukaryota</taxon>
        <taxon>Fungi</taxon>
        <taxon>Dikarya</taxon>
        <taxon>Ascomycota</taxon>
        <taxon>Pezizomycotina</taxon>
        <taxon>Dothideomycetes</taxon>
        <taxon>Dothideomycetidae</taxon>
        <taxon>Mycosphaerellales</taxon>
        <taxon>Extremaceae</taxon>
        <taxon>Extremus</taxon>
    </lineage>
</organism>
<dbReference type="AlphaFoldDB" id="A0AAJ0DB90"/>
<feature type="domain" description="Gylcosyl hydrolase 115 C-terminal" evidence="1">
    <location>
        <begin position="283"/>
        <end position="454"/>
    </location>
</feature>
<dbReference type="Gene3D" id="2.60.120.1620">
    <property type="match status" value="1"/>
</dbReference>
<keyword evidence="3" id="KW-1185">Reference proteome</keyword>
<dbReference type="Gene3D" id="1.20.58.2150">
    <property type="match status" value="1"/>
</dbReference>
<name>A0AAJ0DB90_9PEZI</name>
<dbReference type="Pfam" id="PF17829">
    <property type="entry name" value="GH115_C"/>
    <property type="match status" value="1"/>
</dbReference>
<evidence type="ECO:0000313" key="3">
    <source>
        <dbReference type="Proteomes" id="UP001271007"/>
    </source>
</evidence>
<proteinExistence type="predicted"/>
<evidence type="ECO:0000259" key="1">
    <source>
        <dbReference type="Pfam" id="PF17829"/>
    </source>
</evidence>
<protein>
    <recommendedName>
        <fullName evidence="1">Gylcosyl hydrolase 115 C-terminal domain-containing protein</fullName>
    </recommendedName>
</protein>